<feature type="compositionally biased region" description="Basic and acidic residues" evidence="2">
    <location>
        <begin position="165"/>
        <end position="177"/>
    </location>
</feature>
<organism evidence="3 4">
    <name type="scientific">Castilleja foliolosa</name>
    <dbReference type="NCBI Taxonomy" id="1961234"/>
    <lineage>
        <taxon>Eukaryota</taxon>
        <taxon>Viridiplantae</taxon>
        <taxon>Streptophyta</taxon>
        <taxon>Embryophyta</taxon>
        <taxon>Tracheophyta</taxon>
        <taxon>Spermatophyta</taxon>
        <taxon>Magnoliopsida</taxon>
        <taxon>eudicotyledons</taxon>
        <taxon>Gunneridae</taxon>
        <taxon>Pentapetalae</taxon>
        <taxon>asterids</taxon>
        <taxon>lamiids</taxon>
        <taxon>Lamiales</taxon>
        <taxon>Orobanchaceae</taxon>
        <taxon>Pedicularideae</taxon>
        <taxon>Castillejinae</taxon>
        <taxon>Castilleja</taxon>
    </lineage>
</organism>
<evidence type="ECO:0000256" key="2">
    <source>
        <dbReference type="SAM" id="MobiDB-lite"/>
    </source>
</evidence>
<dbReference type="AlphaFoldDB" id="A0ABD3BDU3"/>
<feature type="coiled-coil region" evidence="1">
    <location>
        <begin position="89"/>
        <end position="116"/>
    </location>
</feature>
<evidence type="ECO:0000313" key="3">
    <source>
        <dbReference type="EMBL" id="KAL3615492.1"/>
    </source>
</evidence>
<gene>
    <name evidence="3" type="ORF">CASFOL_041153</name>
</gene>
<protein>
    <submittedName>
        <fullName evidence="3">Uncharacterized protein</fullName>
    </submittedName>
</protein>
<sequence length="177" mass="19892">MSGSFYNDSITVQSSSSEDTYLFRNLPLLSTSATALAEKGKAIADSGPSPAANAPVSSLLYEDDWTHLQRLRDHLSESTKYFHLMVKVSRDQSREIRLLKARLRDTEDKLTQARDKRYKFGSSMRRLGYDDGFDQGYAEGFNKGFDKGFLIRPSAEPVKESGYARAEESAEKEGEDN</sequence>
<keyword evidence="4" id="KW-1185">Reference proteome</keyword>
<proteinExistence type="predicted"/>
<accession>A0ABD3BDU3</accession>
<feature type="region of interest" description="Disordered" evidence="2">
    <location>
        <begin position="158"/>
        <end position="177"/>
    </location>
</feature>
<dbReference type="Proteomes" id="UP001632038">
    <property type="component" value="Unassembled WGS sequence"/>
</dbReference>
<name>A0ABD3BDU3_9LAMI</name>
<dbReference type="EMBL" id="JAVIJP010000100">
    <property type="protein sequence ID" value="KAL3615492.1"/>
    <property type="molecule type" value="Genomic_DNA"/>
</dbReference>
<keyword evidence="1" id="KW-0175">Coiled coil</keyword>
<reference evidence="4" key="1">
    <citation type="journal article" date="2024" name="IScience">
        <title>Strigolactones Initiate the Formation of Haustorium-like Structures in Castilleja.</title>
        <authorList>
            <person name="Buerger M."/>
            <person name="Peterson D."/>
            <person name="Chory J."/>
        </authorList>
    </citation>
    <scope>NUCLEOTIDE SEQUENCE [LARGE SCALE GENOMIC DNA]</scope>
</reference>
<comment type="caution">
    <text evidence="3">The sequence shown here is derived from an EMBL/GenBank/DDBJ whole genome shotgun (WGS) entry which is preliminary data.</text>
</comment>
<evidence type="ECO:0000256" key="1">
    <source>
        <dbReference type="SAM" id="Coils"/>
    </source>
</evidence>
<evidence type="ECO:0000313" key="4">
    <source>
        <dbReference type="Proteomes" id="UP001632038"/>
    </source>
</evidence>